<comment type="similarity">
    <text evidence="1">Belongs to the bacterial sugar transferase family.</text>
</comment>
<keyword evidence="5" id="KW-0808">Transferase</keyword>
<feature type="transmembrane region" description="Helical" evidence="3">
    <location>
        <begin position="6"/>
        <end position="31"/>
    </location>
</feature>
<evidence type="ECO:0000313" key="5">
    <source>
        <dbReference type="EMBL" id="THH39162.1"/>
    </source>
</evidence>
<reference evidence="5 6" key="1">
    <citation type="submission" date="2019-04" db="EMBL/GenBank/DDBJ databases">
        <title>Shimia ponticola sp. nov., isolated from seawater.</title>
        <authorList>
            <person name="Kim Y.-O."/>
            <person name="Yoon J.-H."/>
        </authorList>
    </citation>
    <scope>NUCLEOTIDE SEQUENCE [LARGE SCALE GENOMIC DNA]</scope>
    <source>
        <strain evidence="5 6">MYP11</strain>
    </source>
</reference>
<dbReference type="OrthoDB" id="9808602at2"/>
<name>A0A4S4NHJ9_9RHOB</name>
<protein>
    <submittedName>
        <fullName evidence="5">Sugar transferase</fullName>
    </submittedName>
</protein>
<dbReference type="AlphaFoldDB" id="A0A4S4NHJ9"/>
<accession>A0A4S4NHJ9</accession>
<dbReference type="GO" id="GO:0000271">
    <property type="term" value="P:polysaccharide biosynthetic process"/>
    <property type="evidence" value="ECO:0007669"/>
    <property type="project" value="UniProtKB-KW"/>
</dbReference>
<keyword evidence="2" id="KW-0270">Exopolysaccharide synthesis</keyword>
<evidence type="ECO:0000256" key="3">
    <source>
        <dbReference type="SAM" id="Phobius"/>
    </source>
</evidence>
<dbReference type="Proteomes" id="UP000306602">
    <property type="component" value="Unassembled WGS sequence"/>
</dbReference>
<dbReference type="PANTHER" id="PTHR30576:SF0">
    <property type="entry name" value="UNDECAPRENYL-PHOSPHATE N-ACETYLGALACTOSAMINYL 1-PHOSPHATE TRANSFERASE-RELATED"/>
    <property type="match status" value="1"/>
</dbReference>
<organism evidence="5 6">
    <name type="scientific">Aliishimia ponticola</name>
    <dbReference type="NCBI Taxonomy" id="2499833"/>
    <lineage>
        <taxon>Bacteria</taxon>
        <taxon>Pseudomonadati</taxon>
        <taxon>Pseudomonadota</taxon>
        <taxon>Alphaproteobacteria</taxon>
        <taxon>Rhodobacterales</taxon>
        <taxon>Paracoccaceae</taxon>
        <taxon>Aliishimia</taxon>
    </lineage>
</organism>
<keyword evidence="3" id="KW-0812">Transmembrane</keyword>
<sequence length="206" mass="23294">MSKRLFDLALVLITAPLTLAIGAVICVLLLVREGRPIFYRAHRSGQGGRVFKALKFRTMRELSDDEDNSGVSGGDKTFRISRFSGFLRRTRLDELPQLVNVLKGDMSLVGPRPPDPAYVDRFPDIYATVLRSRPGLTGLATLHMHRFEDRVLRGCTTAAETDAVYCRRCIPRKARLDLMYRERIQRPGVVCYDSLIIARSVRSVLK</sequence>
<dbReference type="PANTHER" id="PTHR30576">
    <property type="entry name" value="COLANIC BIOSYNTHESIS UDP-GLUCOSE LIPID CARRIER TRANSFERASE"/>
    <property type="match status" value="1"/>
</dbReference>
<dbReference type="GO" id="GO:0016780">
    <property type="term" value="F:phosphotransferase activity, for other substituted phosphate groups"/>
    <property type="evidence" value="ECO:0007669"/>
    <property type="project" value="TreeGrafter"/>
</dbReference>
<dbReference type="EMBL" id="SRKY01000001">
    <property type="protein sequence ID" value="THH39162.1"/>
    <property type="molecule type" value="Genomic_DNA"/>
</dbReference>
<evidence type="ECO:0000313" key="6">
    <source>
        <dbReference type="Proteomes" id="UP000306602"/>
    </source>
</evidence>
<proteinExistence type="inferred from homology"/>
<dbReference type="InterPro" id="IPR003362">
    <property type="entry name" value="Bact_transf"/>
</dbReference>
<feature type="domain" description="Bacterial sugar transferase" evidence="4">
    <location>
        <begin position="3"/>
        <end position="205"/>
    </location>
</feature>
<comment type="caution">
    <text evidence="5">The sequence shown here is derived from an EMBL/GenBank/DDBJ whole genome shotgun (WGS) entry which is preliminary data.</text>
</comment>
<evidence type="ECO:0000256" key="1">
    <source>
        <dbReference type="ARBA" id="ARBA00006464"/>
    </source>
</evidence>
<dbReference type="Pfam" id="PF02397">
    <property type="entry name" value="Bac_transf"/>
    <property type="match status" value="1"/>
</dbReference>
<keyword evidence="3" id="KW-1133">Transmembrane helix</keyword>
<gene>
    <name evidence="5" type="ORF">E4Z66_00225</name>
</gene>
<evidence type="ECO:0000259" key="4">
    <source>
        <dbReference type="Pfam" id="PF02397"/>
    </source>
</evidence>
<evidence type="ECO:0000256" key="2">
    <source>
        <dbReference type="ARBA" id="ARBA00023169"/>
    </source>
</evidence>
<keyword evidence="6" id="KW-1185">Reference proteome</keyword>
<keyword evidence="3" id="KW-0472">Membrane</keyword>